<proteinExistence type="predicted"/>
<evidence type="ECO:0000313" key="2">
    <source>
        <dbReference type="Proteomes" id="UP000789525"/>
    </source>
</evidence>
<feature type="non-terminal residue" evidence="1">
    <location>
        <position position="336"/>
    </location>
</feature>
<keyword evidence="2" id="KW-1185">Reference proteome</keyword>
<organism evidence="1 2">
    <name type="scientific">Acaulospora colombiana</name>
    <dbReference type="NCBI Taxonomy" id="27376"/>
    <lineage>
        <taxon>Eukaryota</taxon>
        <taxon>Fungi</taxon>
        <taxon>Fungi incertae sedis</taxon>
        <taxon>Mucoromycota</taxon>
        <taxon>Glomeromycotina</taxon>
        <taxon>Glomeromycetes</taxon>
        <taxon>Diversisporales</taxon>
        <taxon>Acaulosporaceae</taxon>
        <taxon>Acaulospora</taxon>
    </lineage>
</organism>
<reference evidence="1" key="1">
    <citation type="submission" date="2021-06" db="EMBL/GenBank/DDBJ databases">
        <authorList>
            <person name="Kallberg Y."/>
            <person name="Tangrot J."/>
            <person name="Rosling A."/>
        </authorList>
    </citation>
    <scope>NUCLEOTIDE SEQUENCE</scope>
    <source>
        <strain evidence="1">CL356</strain>
    </source>
</reference>
<comment type="caution">
    <text evidence="1">The sequence shown here is derived from an EMBL/GenBank/DDBJ whole genome shotgun (WGS) entry which is preliminary data.</text>
</comment>
<sequence length="336" mass="36175">MGDALDMRRHSMAGPAALQRGGIRYDSRVPSAVGGPQASSVSDVPSAFTGARPSNSQAPSWDRLPERPVDTTERPALYPITFSAIFSLSTRHPTAPTHGTSLLGVSTHSIASLLAPSSPTTWSPVTPTYSFPSTSPLSASGISTTLPEHTGVGWSAPLPSQSKYDQEEVLRKEALSMLPVCAEYDTERFRSGGFFRDTMKILMSAWGIEAYSSGSVQGPKILESTLLEGVQDRSGKDSVHEVSGREVIPVEKGDRSYLVKVLGELTSAMRNSNAMLAYIWEIGVVLHGSLESRLPPPDPWRYNNYYAEAAIMARNAPPPSRAGSVRSSLNKNKANL</sequence>
<gene>
    <name evidence="1" type="ORF">ACOLOM_LOCUS12615</name>
</gene>
<dbReference type="EMBL" id="CAJVPT010052297">
    <property type="protein sequence ID" value="CAG8749339.1"/>
    <property type="molecule type" value="Genomic_DNA"/>
</dbReference>
<evidence type="ECO:0000313" key="1">
    <source>
        <dbReference type="EMBL" id="CAG8749339.1"/>
    </source>
</evidence>
<protein>
    <submittedName>
        <fullName evidence="1">9287_t:CDS:1</fullName>
    </submittedName>
</protein>
<dbReference type="Proteomes" id="UP000789525">
    <property type="component" value="Unassembled WGS sequence"/>
</dbReference>
<name>A0ACA9QEC3_9GLOM</name>
<accession>A0ACA9QEC3</accession>